<evidence type="ECO:0000256" key="4">
    <source>
        <dbReference type="ARBA" id="ARBA00022801"/>
    </source>
</evidence>
<evidence type="ECO:0000313" key="9">
    <source>
        <dbReference type="Proteomes" id="UP000092124"/>
    </source>
</evidence>
<dbReference type="SUPFAM" id="SSF53649">
    <property type="entry name" value="Alkaline phosphatase-like"/>
    <property type="match status" value="1"/>
</dbReference>
<dbReference type="EMBL" id="LZPO01087176">
    <property type="protein sequence ID" value="OBS66856.1"/>
    <property type="molecule type" value="Genomic_DNA"/>
</dbReference>
<keyword evidence="3" id="KW-0479">Metal-binding</keyword>
<keyword evidence="4" id="KW-0378">Hydrolase</keyword>
<dbReference type="GO" id="GO:0046872">
    <property type="term" value="F:metal ion binding"/>
    <property type="evidence" value="ECO:0007669"/>
    <property type="project" value="UniProtKB-KW"/>
</dbReference>
<protein>
    <recommendedName>
        <fullName evidence="7">Sulfatase N-terminal domain-containing protein</fullName>
    </recommendedName>
</protein>
<dbReference type="AlphaFoldDB" id="A0A1A6GKX0"/>
<dbReference type="PANTHER" id="PTHR10342">
    <property type="entry name" value="ARYLSULFATASE"/>
    <property type="match status" value="1"/>
</dbReference>
<comment type="similarity">
    <text evidence="2">Belongs to the sulfatase family.</text>
</comment>
<evidence type="ECO:0000256" key="2">
    <source>
        <dbReference type="ARBA" id="ARBA00008779"/>
    </source>
</evidence>
<dbReference type="Proteomes" id="UP000092124">
    <property type="component" value="Unassembled WGS sequence"/>
</dbReference>
<dbReference type="GO" id="GO:0008484">
    <property type="term" value="F:sulfuric ester hydrolase activity"/>
    <property type="evidence" value="ECO:0007669"/>
    <property type="project" value="InterPro"/>
</dbReference>
<dbReference type="InterPro" id="IPR047115">
    <property type="entry name" value="ARSB"/>
</dbReference>
<evidence type="ECO:0000313" key="8">
    <source>
        <dbReference type="EMBL" id="OBS66856.1"/>
    </source>
</evidence>
<organism evidence="8 9">
    <name type="scientific">Neotoma lepida</name>
    <name type="common">Desert woodrat</name>
    <dbReference type="NCBI Taxonomy" id="56216"/>
    <lineage>
        <taxon>Eukaryota</taxon>
        <taxon>Metazoa</taxon>
        <taxon>Chordata</taxon>
        <taxon>Craniata</taxon>
        <taxon>Vertebrata</taxon>
        <taxon>Euteleostomi</taxon>
        <taxon>Mammalia</taxon>
        <taxon>Eutheria</taxon>
        <taxon>Euarchontoglires</taxon>
        <taxon>Glires</taxon>
        <taxon>Rodentia</taxon>
        <taxon>Myomorpha</taxon>
        <taxon>Muroidea</taxon>
        <taxon>Cricetidae</taxon>
        <taxon>Neotominae</taxon>
        <taxon>Neotoma</taxon>
    </lineage>
</organism>
<keyword evidence="6" id="KW-0325">Glycoprotein</keyword>
<evidence type="ECO:0000256" key="6">
    <source>
        <dbReference type="ARBA" id="ARBA00023180"/>
    </source>
</evidence>
<proteinExistence type="inferred from homology"/>
<keyword evidence="9" id="KW-1185">Reference proteome</keyword>
<comment type="cofactor">
    <cofactor evidence="1">
        <name>Ca(2+)</name>
        <dbReference type="ChEBI" id="CHEBI:29108"/>
    </cofactor>
</comment>
<evidence type="ECO:0000256" key="3">
    <source>
        <dbReference type="ARBA" id="ARBA00022723"/>
    </source>
</evidence>
<name>A0A1A6GKX0_NEOLE</name>
<keyword evidence="5" id="KW-0106">Calcium</keyword>
<comment type="caution">
    <text evidence="8">The sequence shown here is derived from an EMBL/GenBank/DDBJ whole genome shotgun (WGS) entry which is preliminary data.</text>
</comment>
<evidence type="ECO:0000256" key="1">
    <source>
        <dbReference type="ARBA" id="ARBA00001913"/>
    </source>
</evidence>
<evidence type="ECO:0000259" key="7">
    <source>
        <dbReference type="Pfam" id="PF00884"/>
    </source>
</evidence>
<dbReference type="Pfam" id="PF00884">
    <property type="entry name" value="Sulfatase"/>
    <property type="match status" value="1"/>
</dbReference>
<evidence type="ECO:0000256" key="5">
    <source>
        <dbReference type="ARBA" id="ARBA00022837"/>
    </source>
</evidence>
<feature type="domain" description="Sulfatase N-terminal" evidence="7">
    <location>
        <begin position="4"/>
        <end position="54"/>
    </location>
</feature>
<sequence length="115" mass="13315">MLVPEEYMKPYDFIQDKHRRIYAGMVSLMDEAVGNVTAALKSHGLWNNTVFIFSTGQSYETDFLNFTPMELDRELCLFLVLNTQTAWFFSHIIKIGIGIHLPLLPTLQNVRYLLT</sequence>
<accession>A0A1A6GKX0</accession>
<dbReference type="InterPro" id="IPR017850">
    <property type="entry name" value="Alkaline_phosphatase_core_sf"/>
</dbReference>
<reference evidence="8 9" key="1">
    <citation type="submission" date="2016-06" db="EMBL/GenBank/DDBJ databases">
        <title>The Draft Genome Sequence and Annotation of the Desert Woodrat Neotoma lepida.</title>
        <authorList>
            <person name="Campbell M."/>
            <person name="Oakeson K.F."/>
            <person name="Yandell M."/>
            <person name="Halpert J.R."/>
            <person name="Dearing D."/>
        </authorList>
    </citation>
    <scope>NUCLEOTIDE SEQUENCE [LARGE SCALE GENOMIC DNA]</scope>
    <source>
        <strain evidence="8">417</strain>
        <tissue evidence="8">Liver</tissue>
    </source>
</reference>
<dbReference type="PANTHER" id="PTHR10342:SF274">
    <property type="entry name" value="ARYLSULFATASE B"/>
    <property type="match status" value="1"/>
</dbReference>
<dbReference type="InterPro" id="IPR000917">
    <property type="entry name" value="Sulfatase_N"/>
</dbReference>
<gene>
    <name evidence="8" type="ORF">A6R68_04599</name>
</gene>
<dbReference type="STRING" id="56216.A0A1A6GKX0"/>
<dbReference type="Gene3D" id="3.40.720.10">
    <property type="entry name" value="Alkaline Phosphatase, subunit A"/>
    <property type="match status" value="1"/>
</dbReference>
<dbReference type="OrthoDB" id="103349at2759"/>